<dbReference type="PANTHER" id="PTHR35174">
    <property type="entry name" value="BLL7171 PROTEIN-RELATED"/>
    <property type="match status" value="1"/>
</dbReference>
<dbReference type="InterPro" id="IPR005545">
    <property type="entry name" value="YCII"/>
</dbReference>
<sequence>MRYMLLICDDETRMPSQAEMAADPVHQAWEADLQRRDAERLGVRLRPVADATTVRVRDGETLVADGPFAETKDFVGGVVLIECADLDEAIAIASGHPYAQWGSVEIRPVWE</sequence>
<accession>A0A7W9GUW8</accession>
<dbReference type="Proteomes" id="UP000542813">
    <property type="component" value="Unassembled WGS sequence"/>
</dbReference>
<evidence type="ECO:0000259" key="2">
    <source>
        <dbReference type="Pfam" id="PF03795"/>
    </source>
</evidence>
<dbReference type="Gene3D" id="3.30.70.1060">
    <property type="entry name" value="Dimeric alpha+beta barrel"/>
    <property type="match status" value="1"/>
</dbReference>
<dbReference type="Pfam" id="PF03795">
    <property type="entry name" value="YCII"/>
    <property type="match status" value="1"/>
</dbReference>
<feature type="domain" description="YCII-related" evidence="2">
    <location>
        <begin position="1"/>
        <end position="111"/>
    </location>
</feature>
<organism evidence="3 4">
    <name type="scientific">Jiangella mangrovi</name>
    <dbReference type="NCBI Taxonomy" id="1524084"/>
    <lineage>
        <taxon>Bacteria</taxon>
        <taxon>Bacillati</taxon>
        <taxon>Actinomycetota</taxon>
        <taxon>Actinomycetes</taxon>
        <taxon>Jiangellales</taxon>
        <taxon>Jiangellaceae</taxon>
        <taxon>Jiangella</taxon>
    </lineage>
</organism>
<comment type="similarity">
    <text evidence="1">Belongs to the YciI family.</text>
</comment>
<protein>
    <recommendedName>
        <fullName evidence="2">YCII-related domain-containing protein</fullName>
    </recommendedName>
</protein>
<evidence type="ECO:0000313" key="4">
    <source>
        <dbReference type="Proteomes" id="UP000542813"/>
    </source>
</evidence>
<dbReference type="RefSeq" id="WP_184826127.1">
    <property type="nucleotide sequence ID" value="NZ_JACHMM010000001.1"/>
</dbReference>
<dbReference type="EMBL" id="JACHMM010000001">
    <property type="protein sequence ID" value="MBB5790224.1"/>
    <property type="molecule type" value="Genomic_DNA"/>
</dbReference>
<dbReference type="SUPFAM" id="SSF54909">
    <property type="entry name" value="Dimeric alpha+beta barrel"/>
    <property type="match status" value="1"/>
</dbReference>
<keyword evidence="4" id="KW-1185">Reference proteome</keyword>
<dbReference type="PANTHER" id="PTHR35174:SF3">
    <property type="entry name" value="BLL7171 PROTEIN"/>
    <property type="match status" value="1"/>
</dbReference>
<evidence type="ECO:0000313" key="3">
    <source>
        <dbReference type="EMBL" id="MBB5790224.1"/>
    </source>
</evidence>
<gene>
    <name evidence="3" type="ORF">HD601_004799</name>
</gene>
<evidence type="ECO:0000256" key="1">
    <source>
        <dbReference type="ARBA" id="ARBA00007689"/>
    </source>
</evidence>
<dbReference type="InterPro" id="IPR011008">
    <property type="entry name" value="Dimeric_a/b-barrel"/>
</dbReference>
<comment type="caution">
    <text evidence="3">The sequence shown here is derived from an EMBL/GenBank/DDBJ whole genome shotgun (WGS) entry which is preliminary data.</text>
</comment>
<reference evidence="3 4" key="1">
    <citation type="submission" date="2020-08" db="EMBL/GenBank/DDBJ databases">
        <title>Sequencing the genomes of 1000 actinobacteria strains.</title>
        <authorList>
            <person name="Klenk H.-P."/>
        </authorList>
    </citation>
    <scope>NUCLEOTIDE SEQUENCE [LARGE SCALE GENOMIC DNA]</scope>
    <source>
        <strain evidence="3 4">DSM 102122</strain>
    </source>
</reference>
<proteinExistence type="inferred from homology"/>
<name>A0A7W9GUW8_9ACTN</name>
<dbReference type="AlphaFoldDB" id="A0A7W9GUW8"/>